<dbReference type="PANTHER" id="PTHR43806">
    <property type="entry name" value="PEPTIDASE S8"/>
    <property type="match status" value="1"/>
</dbReference>
<dbReference type="Pfam" id="PF00082">
    <property type="entry name" value="Peptidase_S8"/>
    <property type="match status" value="1"/>
</dbReference>
<evidence type="ECO:0000256" key="2">
    <source>
        <dbReference type="ARBA" id="ARBA00022670"/>
    </source>
</evidence>
<dbReference type="InterPro" id="IPR050131">
    <property type="entry name" value="Peptidase_S8_subtilisin-like"/>
</dbReference>
<evidence type="ECO:0000256" key="1">
    <source>
        <dbReference type="ARBA" id="ARBA00011073"/>
    </source>
</evidence>
<reference evidence="7 8" key="1">
    <citation type="submission" date="2014-04" db="EMBL/GenBank/DDBJ databases">
        <title>The Genome Sequence of Thermoanaerobaculum aquaticum MP-01, The First Cultivated Group 23 Acidobacterium.</title>
        <authorList>
            <person name="Stamps B.W."/>
            <person name="Losey N.A."/>
            <person name="Lawson P.A."/>
            <person name="Stevenson B.S."/>
        </authorList>
    </citation>
    <scope>NUCLEOTIDE SEQUENCE [LARGE SCALE GENOMIC DNA]</scope>
    <source>
        <strain evidence="7 8">MP-01</strain>
    </source>
</reference>
<keyword evidence="4 5" id="KW-0720">Serine protease</keyword>
<comment type="caution">
    <text evidence="7">The sequence shown here is derived from an EMBL/GenBank/DDBJ whole genome shotgun (WGS) entry which is preliminary data.</text>
</comment>
<dbReference type="Gene3D" id="2.60.40.10">
    <property type="entry name" value="Immunoglobulins"/>
    <property type="match status" value="1"/>
</dbReference>
<evidence type="ECO:0000259" key="6">
    <source>
        <dbReference type="PROSITE" id="PS50853"/>
    </source>
</evidence>
<evidence type="ECO:0000313" key="8">
    <source>
        <dbReference type="Proteomes" id="UP000027284"/>
    </source>
</evidence>
<gene>
    <name evidence="7" type="ORF">EG19_04460</name>
</gene>
<feature type="active site" description="Charge relay system" evidence="5">
    <location>
        <position position="186"/>
    </location>
</feature>
<dbReference type="InterPro" id="IPR000209">
    <property type="entry name" value="Peptidase_S8/S53_dom"/>
</dbReference>
<feature type="active site" description="Charge relay system" evidence="5">
    <location>
        <position position="221"/>
    </location>
</feature>
<feature type="domain" description="Fibronectin type-III" evidence="6">
    <location>
        <begin position="580"/>
        <end position="672"/>
    </location>
</feature>
<comment type="similarity">
    <text evidence="1 5">Belongs to the peptidase S8 family.</text>
</comment>
<evidence type="ECO:0000313" key="7">
    <source>
        <dbReference type="EMBL" id="KDA53465.1"/>
    </source>
</evidence>
<keyword evidence="3 5" id="KW-0378">Hydrolase</keyword>
<dbReference type="InterPro" id="IPR036852">
    <property type="entry name" value="Peptidase_S8/S53_dom_sf"/>
</dbReference>
<dbReference type="PROSITE" id="PS50853">
    <property type="entry name" value="FN3"/>
    <property type="match status" value="1"/>
</dbReference>
<dbReference type="InterPro" id="IPR013783">
    <property type="entry name" value="Ig-like_fold"/>
</dbReference>
<dbReference type="InterPro" id="IPR015500">
    <property type="entry name" value="Peptidase_S8_subtilisin-rel"/>
</dbReference>
<evidence type="ECO:0000256" key="5">
    <source>
        <dbReference type="PROSITE-ProRule" id="PRU01240"/>
    </source>
</evidence>
<dbReference type="RefSeq" id="WP_038049247.1">
    <property type="nucleotide sequence ID" value="NZ_JMFG01000020.1"/>
</dbReference>
<evidence type="ECO:0000256" key="4">
    <source>
        <dbReference type="ARBA" id="ARBA00022825"/>
    </source>
</evidence>
<dbReference type="EMBL" id="JMFG01000020">
    <property type="protein sequence ID" value="KDA53465.1"/>
    <property type="molecule type" value="Genomic_DNA"/>
</dbReference>
<name>A0A062XY93_9BACT</name>
<dbReference type="GO" id="GO:0006508">
    <property type="term" value="P:proteolysis"/>
    <property type="evidence" value="ECO:0007669"/>
    <property type="project" value="UniProtKB-KW"/>
</dbReference>
<keyword evidence="8" id="KW-1185">Reference proteome</keyword>
<dbReference type="Proteomes" id="UP000027284">
    <property type="component" value="Unassembled WGS sequence"/>
</dbReference>
<accession>A0A062XY93</accession>
<protein>
    <recommendedName>
        <fullName evidence="6">Fibronectin type-III domain-containing protein</fullName>
    </recommendedName>
</protein>
<dbReference type="GO" id="GO:0004252">
    <property type="term" value="F:serine-type endopeptidase activity"/>
    <property type="evidence" value="ECO:0007669"/>
    <property type="project" value="UniProtKB-UniRule"/>
</dbReference>
<dbReference type="AlphaFoldDB" id="A0A062XY93"/>
<dbReference type="Gene3D" id="3.40.50.200">
    <property type="entry name" value="Peptidase S8/S53 domain"/>
    <property type="match status" value="2"/>
</dbReference>
<sequence length="917" mass="95772">MVRGRRFGLASLFFALLSGFVEAEVPLYEAKARLGPVASPPVKKARWAKLDRTLNAWLEAQEARKFAQQAGLRSDGDAVQVYVVAAQGAEEKVQTFLTERGCTKLLRAENIFQCFADAPLVRAAAEQPEVLVVRVPSYYRPAPWETQIGLRALTGSMTTEALTAMNVPAWHSAGIQGQGVKVGIIDGGFTGYQALLGSDLPPADRFMIWPDGTANMADTEHGTMCAEIVYDIVPQATMYVAAIATEVDIVNAIQWMQSQGVKVITMSLGWLSWGPGDGTGALATAVNNFVSSGGFWANSAGNSRLAHWQGNLVDSNGNGFLEFDGAGLEVNYITDGAGNCVNIPAQTSISASLVWNQWNAPQTDLDFYIVKWDAAGSQWVVLGKSEDTQNGQVGQRPVEENFDVATTNEETCYGFAIKYYSGPTNVQLEFFNRFDNNPLAVNVQEGSLTPPADASGAVATAALHVATLDLEPYSSKGPTNGPGGALNGGSVKPDLSGYAKVSCNAYGANRCSGTSAASPHVGGAAALVLSGYPTYSGSQIRSYLESNAQDMGPGGKDNDFGYGRLRLGTPPASTCTMPGTPSGLASSKSSVVSGETFTLSWAAASLADSYELQFANNSGFSGAQSYDIAGTSTGFQVTTTSAMTAYFRVRAKRTCGATGNWSNTVQVSVSPSGGGGGGSNVYWIPVVANAPGQGSYFYSDVMVLNVGTASSAVAFTYYPAGQTAVGANSATPIPAGGQGIFRDIVGQLNKAGTKGVLKVEAPQPLKVFSRTYNKLAAGNSLGLTAGTTFGQGMEAYSLADTLSAGQSAYLVGLTQNAFYRTNIAVANFGTAVASVTVTLYSGSGAQLATYNVNLNPGELKQEDQVFVSKAGQSNLESGWAKVTVTSGSGVVAYASVLDNVATGGQKPSDPTTVPFKR</sequence>
<dbReference type="SUPFAM" id="SSF49265">
    <property type="entry name" value="Fibronectin type III"/>
    <property type="match status" value="1"/>
</dbReference>
<dbReference type="PANTHER" id="PTHR43806:SF11">
    <property type="entry name" value="CEREVISIN-RELATED"/>
    <property type="match status" value="1"/>
</dbReference>
<dbReference type="InterPro" id="IPR003961">
    <property type="entry name" value="FN3_dom"/>
</dbReference>
<dbReference type="STRING" id="1312852.EG19_04460"/>
<keyword evidence="2 5" id="KW-0645">Protease</keyword>
<evidence type="ECO:0000256" key="3">
    <source>
        <dbReference type="ARBA" id="ARBA00022801"/>
    </source>
</evidence>
<proteinExistence type="inferred from homology"/>
<organism evidence="7 8">
    <name type="scientific">Thermoanaerobaculum aquaticum</name>
    <dbReference type="NCBI Taxonomy" id="1312852"/>
    <lineage>
        <taxon>Bacteria</taxon>
        <taxon>Pseudomonadati</taxon>
        <taxon>Acidobacteriota</taxon>
        <taxon>Thermoanaerobaculia</taxon>
        <taxon>Thermoanaerobaculales</taxon>
        <taxon>Thermoanaerobaculaceae</taxon>
        <taxon>Thermoanaerobaculum</taxon>
    </lineage>
</organism>
<dbReference type="PROSITE" id="PS51892">
    <property type="entry name" value="SUBTILASE"/>
    <property type="match status" value="1"/>
</dbReference>
<dbReference type="SUPFAM" id="SSF52743">
    <property type="entry name" value="Subtilisin-like"/>
    <property type="match status" value="1"/>
</dbReference>
<dbReference type="InterPro" id="IPR036116">
    <property type="entry name" value="FN3_sf"/>
</dbReference>
<dbReference type="PRINTS" id="PR00723">
    <property type="entry name" value="SUBTILISIN"/>
</dbReference>
<dbReference type="OrthoDB" id="9798386at2"/>
<feature type="active site" description="Charge relay system" evidence="5">
    <location>
        <position position="515"/>
    </location>
</feature>